<evidence type="ECO:0000313" key="2">
    <source>
        <dbReference type="EMBL" id="KAK7827094.1"/>
    </source>
</evidence>
<protein>
    <submittedName>
        <fullName evidence="2">Uncharacterized protein</fullName>
    </submittedName>
</protein>
<dbReference type="AlphaFoldDB" id="A0AAW0JK05"/>
<evidence type="ECO:0000313" key="3">
    <source>
        <dbReference type="Proteomes" id="UP001488838"/>
    </source>
</evidence>
<keyword evidence="3" id="KW-1185">Reference proteome</keyword>
<sequence>MCPWRRMTSPVGSISGLSRRRTSCHISTEQGPFLLPRARRKLFPGR</sequence>
<comment type="caution">
    <text evidence="2">The sequence shown here is derived from an EMBL/GenBank/DDBJ whole genome shotgun (WGS) entry which is preliminary data.</text>
</comment>
<dbReference type="EMBL" id="JBBHLL010000031">
    <property type="protein sequence ID" value="KAK7827094.1"/>
    <property type="molecule type" value="Genomic_DNA"/>
</dbReference>
<accession>A0AAW0JK05</accession>
<reference evidence="2 3" key="1">
    <citation type="journal article" date="2023" name="bioRxiv">
        <title>Conserved and derived expression patterns and positive selection on dental genes reveal complex evolutionary context of ever-growing rodent molars.</title>
        <authorList>
            <person name="Calamari Z.T."/>
            <person name="Song A."/>
            <person name="Cohen E."/>
            <person name="Akter M."/>
            <person name="Roy R.D."/>
            <person name="Hallikas O."/>
            <person name="Christensen M.M."/>
            <person name="Li P."/>
            <person name="Marangoni P."/>
            <person name="Jernvall J."/>
            <person name="Klein O.D."/>
        </authorList>
    </citation>
    <scope>NUCLEOTIDE SEQUENCE [LARGE SCALE GENOMIC DNA]</scope>
    <source>
        <strain evidence="2">V071</strain>
    </source>
</reference>
<name>A0AAW0JK05_MYOGA</name>
<dbReference type="Proteomes" id="UP001488838">
    <property type="component" value="Unassembled WGS sequence"/>
</dbReference>
<evidence type="ECO:0000256" key="1">
    <source>
        <dbReference type="SAM" id="MobiDB-lite"/>
    </source>
</evidence>
<feature type="region of interest" description="Disordered" evidence="1">
    <location>
        <begin position="1"/>
        <end position="22"/>
    </location>
</feature>
<organism evidence="2 3">
    <name type="scientific">Myodes glareolus</name>
    <name type="common">Bank vole</name>
    <name type="synonym">Clethrionomys glareolus</name>
    <dbReference type="NCBI Taxonomy" id="447135"/>
    <lineage>
        <taxon>Eukaryota</taxon>
        <taxon>Metazoa</taxon>
        <taxon>Chordata</taxon>
        <taxon>Craniata</taxon>
        <taxon>Vertebrata</taxon>
        <taxon>Euteleostomi</taxon>
        <taxon>Mammalia</taxon>
        <taxon>Eutheria</taxon>
        <taxon>Euarchontoglires</taxon>
        <taxon>Glires</taxon>
        <taxon>Rodentia</taxon>
        <taxon>Myomorpha</taxon>
        <taxon>Muroidea</taxon>
        <taxon>Cricetidae</taxon>
        <taxon>Arvicolinae</taxon>
        <taxon>Myodes</taxon>
    </lineage>
</organism>
<gene>
    <name evidence="2" type="ORF">U0070_019890</name>
</gene>
<proteinExistence type="predicted"/>